<dbReference type="Proteomes" id="UP000237105">
    <property type="component" value="Unassembled WGS sequence"/>
</dbReference>
<protein>
    <recommendedName>
        <fullName evidence="4">Secreted protein</fullName>
    </recommendedName>
</protein>
<proteinExistence type="predicted"/>
<reference evidence="3" key="1">
    <citation type="submission" date="2016-06" db="EMBL/GenBank/DDBJ databases">
        <title>Parallel loss of symbiosis genes in relatives of nitrogen-fixing non-legume Parasponia.</title>
        <authorList>
            <person name="Van Velzen R."/>
            <person name="Holmer R."/>
            <person name="Bu F."/>
            <person name="Rutten L."/>
            <person name="Van Zeijl A."/>
            <person name="Liu W."/>
            <person name="Santuari L."/>
            <person name="Cao Q."/>
            <person name="Sharma T."/>
            <person name="Shen D."/>
            <person name="Roswanjaya Y."/>
            <person name="Wardhani T."/>
            <person name="Kalhor M.S."/>
            <person name="Jansen J."/>
            <person name="Van den Hoogen J."/>
            <person name="Gungor B."/>
            <person name="Hartog M."/>
            <person name="Hontelez J."/>
            <person name="Verver J."/>
            <person name="Yang W.-C."/>
            <person name="Schijlen E."/>
            <person name="Repin R."/>
            <person name="Schilthuizen M."/>
            <person name="Schranz E."/>
            <person name="Heidstra R."/>
            <person name="Miyata K."/>
            <person name="Fedorova E."/>
            <person name="Kohlen W."/>
            <person name="Bisseling T."/>
            <person name="Smit S."/>
            <person name="Geurts R."/>
        </authorList>
    </citation>
    <scope>NUCLEOTIDE SEQUENCE [LARGE SCALE GENOMIC DNA]</scope>
    <source>
        <strain evidence="3">cv. WU1-14</strain>
    </source>
</reference>
<feature type="signal peptide" evidence="1">
    <location>
        <begin position="1"/>
        <end position="16"/>
    </location>
</feature>
<evidence type="ECO:0000313" key="3">
    <source>
        <dbReference type="Proteomes" id="UP000237105"/>
    </source>
</evidence>
<comment type="caution">
    <text evidence="2">The sequence shown here is derived from an EMBL/GenBank/DDBJ whole genome shotgun (WGS) entry which is preliminary data.</text>
</comment>
<gene>
    <name evidence="2" type="ORF">PanWU01x14_180650</name>
</gene>
<dbReference type="EMBL" id="JXTB01000170">
    <property type="protein sequence ID" value="PON56497.1"/>
    <property type="molecule type" value="Genomic_DNA"/>
</dbReference>
<keyword evidence="3" id="KW-1185">Reference proteome</keyword>
<dbReference type="AlphaFoldDB" id="A0A2P5C632"/>
<evidence type="ECO:0008006" key="4">
    <source>
        <dbReference type="Google" id="ProtNLM"/>
    </source>
</evidence>
<evidence type="ECO:0000256" key="1">
    <source>
        <dbReference type="SAM" id="SignalP"/>
    </source>
</evidence>
<dbReference type="OrthoDB" id="10332129at2759"/>
<name>A0A2P5C632_PARAD</name>
<feature type="chain" id="PRO_5015184240" description="Secreted protein" evidence="1">
    <location>
        <begin position="17"/>
        <end position="141"/>
    </location>
</feature>
<sequence length="141" mass="15552">MPLVSLLLLFSGPLTADLEYSAIFDLDLHLFFLQPRKISLEHVCIRGLPPVDPSVGDGGCFPGGGGDIGHGGVERDALKGVPYVEREGVEHVASSATEETKSHVKRVRFGFELKRLVRVLDVFLREAFRDFASVVFLTIMR</sequence>
<evidence type="ECO:0000313" key="2">
    <source>
        <dbReference type="EMBL" id="PON56497.1"/>
    </source>
</evidence>
<keyword evidence="1" id="KW-0732">Signal</keyword>
<organism evidence="2 3">
    <name type="scientific">Parasponia andersonii</name>
    <name type="common">Sponia andersonii</name>
    <dbReference type="NCBI Taxonomy" id="3476"/>
    <lineage>
        <taxon>Eukaryota</taxon>
        <taxon>Viridiplantae</taxon>
        <taxon>Streptophyta</taxon>
        <taxon>Embryophyta</taxon>
        <taxon>Tracheophyta</taxon>
        <taxon>Spermatophyta</taxon>
        <taxon>Magnoliopsida</taxon>
        <taxon>eudicotyledons</taxon>
        <taxon>Gunneridae</taxon>
        <taxon>Pentapetalae</taxon>
        <taxon>rosids</taxon>
        <taxon>fabids</taxon>
        <taxon>Rosales</taxon>
        <taxon>Cannabaceae</taxon>
        <taxon>Parasponia</taxon>
    </lineage>
</organism>
<accession>A0A2P5C632</accession>